<dbReference type="InterPro" id="IPR039422">
    <property type="entry name" value="MarR/SlyA-like"/>
</dbReference>
<dbReference type="SUPFAM" id="SSF46785">
    <property type="entry name" value="Winged helix' DNA-binding domain"/>
    <property type="match status" value="1"/>
</dbReference>
<dbReference type="InterPro" id="IPR036390">
    <property type="entry name" value="WH_DNA-bd_sf"/>
</dbReference>
<evidence type="ECO:0000259" key="2">
    <source>
        <dbReference type="PROSITE" id="PS50995"/>
    </source>
</evidence>
<dbReference type="EMBL" id="JAGYPM010000006">
    <property type="protein sequence ID" value="MBS4192817.1"/>
    <property type="molecule type" value="Genomic_DNA"/>
</dbReference>
<dbReference type="PRINTS" id="PR00598">
    <property type="entry name" value="HTHMARR"/>
</dbReference>
<protein>
    <submittedName>
        <fullName evidence="3">MarR family transcriptional regulator</fullName>
    </submittedName>
</protein>
<reference evidence="3 4" key="1">
    <citation type="submission" date="2021-05" db="EMBL/GenBank/DDBJ databases">
        <title>Novel Bacillus species.</title>
        <authorList>
            <person name="Liu G."/>
        </authorList>
    </citation>
    <scope>NUCLEOTIDE SEQUENCE [LARGE SCALE GENOMIC DNA]</scope>
    <source>
        <strain evidence="3 4">FJAT-49705</strain>
    </source>
</reference>
<sequence>MDIYRDLFLMQQTYGTLFSLTNKIQVKGDKYLEFLTSRQFMTMVAIAHLPEDETTINNIARKLGATKQSVKQLITLIESKGYVITVPSKKDKRAINVKITESGKQVLLVDAERGIFLLEELFKNFSSEDLETMWRLLKKLYCFDGEEQDGFEEESKLEMDENQNKVQKRVLKEFERRRNQSRNGELE</sequence>
<dbReference type="PANTHER" id="PTHR33164:SF89">
    <property type="entry name" value="MARR FAMILY REGULATORY PROTEIN"/>
    <property type="match status" value="1"/>
</dbReference>
<gene>
    <name evidence="3" type="ORF">KHA94_22045</name>
</gene>
<comment type="caution">
    <text evidence="3">The sequence shown here is derived from an EMBL/GenBank/DDBJ whole genome shotgun (WGS) entry which is preliminary data.</text>
</comment>
<keyword evidence="1" id="KW-0238">DNA-binding</keyword>
<dbReference type="Gene3D" id="1.10.10.10">
    <property type="entry name" value="Winged helix-like DNA-binding domain superfamily/Winged helix DNA-binding domain"/>
    <property type="match status" value="1"/>
</dbReference>
<organism evidence="3 4">
    <name type="scientific">Cytobacillus citreus</name>
    <dbReference type="NCBI Taxonomy" id="2833586"/>
    <lineage>
        <taxon>Bacteria</taxon>
        <taxon>Bacillati</taxon>
        <taxon>Bacillota</taxon>
        <taxon>Bacilli</taxon>
        <taxon>Bacillales</taxon>
        <taxon>Bacillaceae</taxon>
        <taxon>Cytobacillus</taxon>
    </lineage>
</organism>
<dbReference type="SMART" id="SM00347">
    <property type="entry name" value="HTH_MARR"/>
    <property type="match status" value="1"/>
</dbReference>
<dbReference type="RefSeq" id="WP_213104263.1">
    <property type="nucleotide sequence ID" value="NZ_JAGYPM010000006.1"/>
</dbReference>
<dbReference type="Proteomes" id="UP000681027">
    <property type="component" value="Unassembled WGS sequence"/>
</dbReference>
<evidence type="ECO:0000313" key="4">
    <source>
        <dbReference type="Proteomes" id="UP000681027"/>
    </source>
</evidence>
<dbReference type="PROSITE" id="PS50995">
    <property type="entry name" value="HTH_MARR_2"/>
    <property type="match status" value="1"/>
</dbReference>
<proteinExistence type="predicted"/>
<dbReference type="PANTHER" id="PTHR33164">
    <property type="entry name" value="TRANSCRIPTIONAL REGULATOR, MARR FAMILY"/>
    <property type="match status" value="1"/>
</dbReference>
<keyword evidence="4" id="KW-1185">Reference proteome</keyword>
<accession>A0ABS5NY98</accession>
<feature type="domain" description="HTH marR-type" evidence="2">
    <location>
        <begin position="1"/>
        <end position="142"/>
    </location>
</feature>
<dbReference type="InterPro" id="IPR036388">
    <property type="entry name" value="WH-like_DNA-bd_sf"/>
</dbReference>
<dbReference type="Pfam" id="PF12802">
    <property type="entry name" value="MarR_2"/>
    <property type="match status" value="1"/>
</dbReference>
<evidence type="ECO:0000313" key="3">
    <source>
        <dbReference type="EMBL" id="MBS4192817.1"/>
    </source>
</evidence>
<name>A0ABS5NY98_9BACI</name>
<evidence type="ECO:0000256" key="1">
    <source>
        <dbReference type="ARBA" id="ARBA00023125"/>
    </source>
</evidence>
<dbReference type="InterPro" id="IPR000835">
    <property type="entry name" value="HTH_MarR-typ"/>
</dbReference>